<dbReference type="STRING" id="318479.A0A0N4UBA4"/>
<evidence type="ECO:0000256" key="2">
    <source>
        <dbReference type="ARBA" id="ARBA00022692"/>
    </source>
</evidence>
<evidence type="ECO:0000256" key="5">
    <source>
        <dbReference type="RuleBase" id="RU363122"/>
    </source>
</evidence>
<evidence type="ECO:0000313" key="7">
    <source>
        <dbReference type="EMBL" id="VDN58383.1"/>
    </source>
</evidence>
<feature type="compositionally biased region" description="Basic and acidic residues" evidence="6">
    <location>
        <begin position="67"/>
        <end position="81"/>
    </location>
</feature>
<dbReference type="PANTHER" id="PTHR10687">
    <property type="entry name" value="SECRETORY CARRIER-ASSOCIATED MEMBRANE PROTEIN SCAMP"/>
    <property type="match status" value="1"/>
</dbReference>
<dbReference type="GO" id="GO:0055038">
    <property type="term" value="C:recycling endosome membrane"/>
    <property type="evidence" value="ECO:0007669"/>
    <property type="project" value="TreeGrafter"/>
</dbReference>
<dbReference type="OrthoDB" id="242866at2759"/>
<evidence type="ECO:0000256" key="1">
    <source>
        <dbReference type="ARBA" id="ARBA00004141"/>
    </source>
</evidence>
<dbReference type="Proteomes" id="UP000038040">
    <property type="component" value="Unplaced"/>
</dbReference>
<comment type="similarity">
    <text evidence="5">Belongs to the SCAMP family.</text>
</comment>
<keyword evidence="4 5" id="KW-0472">Membrane</keyword>
<feature type="transmembrane region" description="Helical" evidence="5">
    <location>
        <begin position="192"/>
        <end position="214"/>
    </location>
</feature>
<evidence type="ECO:0000313" key="8">
    <source>
        <dbReference type="Proteomes" id="UP000038040"/>
    </source>
</evidence>
<keyword evidence="2 5" id="KW-0812">Transmembrane</keyword>
<keyword evidence="3 5" id="KW-1133">Transmembrane helix</keyword>
<dbReference type="EMBL" id="UYYG01001167">
    <property type="protein sequence ID" value="VDN58383.1"/>
    <property type="molecule type" value="Genomic_DNA"/>
</dbReference>
<dbReference type="Proteomes" id="UP000274756">
    <property type="component" value="Unassembled WGS sequence"/>
</dbReference>
<dbReference type="WBParaSite" id="DME_0000447301-mRNA-1">
    <property type="protein sequence ID" value="DME_0000447301-mRNA-1"/>
    <property type="gene ID" value="DME_0000447301"/>
</dbReference>
<organism evidence="8 10">
    <name type="scientific">Dracunculus medinensis</name>
    <name type="common">Guinea worm</name>
    <dbReference type="NCBI Taxonomy" id="318479"/>
    <lineage>
        <taxon>Eukaryota</taxon>
        <taxon>Metazoa</taxon>
        <taxon>Ecdysozoa</taxon>
        <taxon>Nematoda</taxon>
        <taxon>Chromadorea</taxon>
        <taxon>Rhabditida</taxon>
        <taxon>Spirurina</taxon>
        <taxon>Dracunculoidea</taxon>
        <taxon>Dracunculidae</taxon>
        <taxon>Dracunculus</taxon>
    </lineage>
</organism>
<feature type="transmembrane region" description="Helical" evidence="5">
    <location>
        <begin position="234"/>
        <end position="259"/>
    </location>
</feature>
<feature type="transmembrane region" description="Helical" evidence="5">
    <location>
        <begin position="128"/>
        <end position="152"/>
    </location>
</feature>
<evidence type="ECO:0000313" key="10">
    <source>
        <dbReference type="WBParaSite" id="DME_0000447301-mRNA-1"/>
    </source>
</evidence>
<name>A0A0N4UBA4_DRAME</name>
<reference evidence="7 9" key="2">
    <citation type="submission" date="2018-11" db="EMBL/GenBank/DDBJ databases">
        <authorList>
            <consortium name="Pathogen Informatics"/>
        </authorList>
    </citation>
    <scope>NUCLEOTIDE SEQUENCE [LARGE SCALE GENOMIC DNA]</scope>
</reference>
<feature type="compositionally biased region" description="Polar residues" evidence="6">
    <location>
        <begin position="27"/>
        <end position="53"/>
    </location>
</feature>
<feature type="transmembrane region" description="Helical" evidence="5">
    <location>
        <begin position="158"/>
        <end position="180"/>
    </location>
</feature>
<evidence type="ECO:0000256" key="3">
    <source>
        <dbReference type="ARBA" id="ARBA00022989"/>
    </source>
</evidence>
<protein>
    <recommendedName>
        <fullName evidence="5">Secretory carrier-associated membrane protein</fullName>
        <shortName evidence="5">Secretory carrier membrane protein</shortName>
    </recommendedName>
</protein>
<dbReference type="AlphaFoldDB" id="A0A0N4UBA4"/>
<comment type="subcellular location">
    <subcellularLocation>
        <location evidence="1 5">Membrane</location>
        <topology evidence="1 5">Multi-pass membrane protein</topology>
    </subcellularLocation>
</comment>
<dbReference type="GO" id="GO:0032588">
    <property type="term" value="C:trans-Golgi network membrane"/>
    <property type="evidence" value="ECO:0007669"/>
    <property type="project" value="TreeGrafter"/>
</dbReference>
<keyword evidence="5" id="KW-0813">Transport</keyword>
<accession>A0A0N4UBA4</accession>
<feature type="region of interest" description="Disordered" evidence="6">
    <location>
        <begin position="67"/>
        <end position="95"/>
    </location>
</feature>
<feature type="region of interest" description="Disordered" evidence="6">
    <location>
        <begin position="1"/>
        <end position="53"/>
    </location>
</feature>
<gene>
    <name evidence="7" type="ORF">DME_LOCUS8356</name>
</gene>
<evidence type="ECO:0000256" key="4">
    <source>
        <dbReference type="ARBA" id="ARBA00023136"/>
    </source>
</evidence>
<proteinExistence type="inferred from homology"/>
<dbReference type="Pfam" id="PF04144">
    <property type="entry name" value="SCAMP"/>
    <property type="match status" value="1"/>
</dbReference>
<sequence length="317" mass="35322">MRQVDPSVKQAATVDNVTDPNEDFNPFAQNARHNLQSAPVSGSSAFGGNTMSNDELFRRQEELEKKAQELKRREQELERQQRAAAGGGGTLPRPHNWPPLPSFIPVEPCFYQDIDVEIPVQFQSTVRFVYYVFLTYVLALCINLIASLLYMLFAQGPIGIFFIAVVQLILFTPCSFLFWFRPVYKAFRNDSSFNFMVFFFVLFIHTIFVLIQALGLSSYGCGWALAVETFSTNIFIALLMVISAVALSAAFAGMVLALIKVHRLYRGAGFSIDKARKEFSDGVMADRHVQQAASGAARAAATHVANQAMSQATQGRY</sequence>
<dbReference type="InterPro" id="IPR007273">
    <property type="entry name" value="SCAMP"/>
</dbReference>
<dbReference type="PANTHER" id="PTHR10687:SF2">
    <property type="entry name" value="SECRETORY CARRIER-ASSOCIATED MEMBRANE PROTEIN"/>
    <property type="match status" value="1"/>
</dbReference>
<evidence type="ECO:0000313" key="9">
    <source>
        <dbReference type="Proteomes" id="UP000274756"/>
    </source>
</evidence>
<reference evidence="10" key="1">
    <citation type="submission" date="2017-02" db="UniProtKB">
        <authorList>
            <consortium name="WormBaseParasite"/>
        </authorList>
    </citation>
    <scope>IDENTIFICATION</scope>
</reference>
<evidence type="ECO:0000256" key="6">
    <source>
        <dbReference type="SAM" id="MobiDB-lite"/>
    </source>
</evidence>
<keyword evidence="9" id="KW-1185">Reference proteome</keyword>
<dbReference type="GO" id="GO:0015031">
    <property type="term" value="P:protein transport"/>
    <property type="evidence" value="ECO:0007669"/>
    <property type="project" value="InterPro"/>
</dbReference>